<dbReference type="CDD" id="cd17535">
    <property type="entry name" value="REC_NarL-like"/>
    <property type="match status" value="1"/>
</dbReference>
<dbReference type="PANTHER" id="PTHR43214">
    <property type="entry name" value="TWO-COMPONENT RESPONSE REGULATOR"/>
    <property type="match status" value="1"/>
</dbReference>
<dbReference type="AlphaFoldDB" id="A0A7Y0UUI0"/>
<evidence type="ECO:0000313" key="6">
    <source>
        <dbReference type="Proteomes" id="UP000575397"/>
    </source>
</evidence>
<dbReference type="GO" id="GO:0003677">
    <property type="term" value="F:DNA binding"/>
    <property type="evidence" value="ECO:0007669"/>
    <property type="project" value="UniProtKB-KW"/>
</dbReference>
<dbReference type="InterPro" id="IPR016032">
    <property type="entry name" value="Sig_transdc_resp-reg_C-effctor"/>
</dbReference>
<proteinExistence type="predicted"/>
<protein>
    <submittedName>
        <fullName evidence="5">Response regulator transcription factor</fullName>
    </submittedName>
</protein>
<dbReference type="InterPro" id="IPR001789">
    <property type="entry name" value="Sig_transdc_resp-reg_receiver"/>
</dbReference>
<dbReference type="GO" id="GO:0006355">
    <property type="term" value="P:regulation of DNA-templated transcription"/>
    <property type="evidence" value="ECO:0007669"/>
    <property type="project" value="InterPro"/>
</dbReference>
<feature type="domain" description="Response regulatory" evidence="4">
    <location>
        <begin position="6"/>
        <end position="121"/>
    </location>
</feature>
<comment type="caution">
    <text evidence="5">The sequence shown here is derived from an EMBL/GenBank/DDBJ whole genome shotgun (WGS) entry which is preliminary data.</text>
</comment>
<dbReference type="SMART" id="SM00448">
    <property type="entry name" value="REC"/>
    <property type="match status" value="1"/>
</dbReference>
<dbReference type="InterPro" id="IPR058245">
    <property type="entry name" value="NreC/VraR/RcsB-like_REC"/>
</dbReference>
<organism evidence="5 6">
    <name type="scientific">Mobiluncus mulieris</name>
    <dbReference type="NCBI Taxonomy" id="2052"/>
    <lineage>
        <taxon>Bacteria</taxon>
        <taxon>Bacillati</taxon>
        <taxon>Actinomycetota</taxon>
        <taxon>Actinomycetes</taxon>
        <taxon>Actinomycetales</taxon>
        <taxon>Actinomycetaceae</taxon>
        <taxon>Mobiluncus</taxon>
    </lineage>
</organism>
<accession>A0A7Y0UUI0</accession>
<dbReference type="SUPFAM" id="SSF46894">
    <property type="entry name" value="C-terminal effector domain of the bipartite response regulators"/>
    <property type="match status" value="1"/>
</dbReference>
<reference evidence="5 6" key="1">
    <citation type="submission" date="2020-04" db="EMBL/GenBank/DDBJ databases">
        <title>Antimicrobial susceptibility and clonality of vaginal-derived multi-drug resistant Mobiluncus isolates in China.</title>
        <authorList>
            <person name="Zhang X."/>
        </authorList>
    </citation>
    <scope>NUCLEOTIDE SEQUENCE [LARGE SCALE GENOMIC DNA]</scope>
    <source>
        <strain evidence="5 6">12</strain>
    </source>
</reference>
<dbReference type="PROSITE" id="PS50110">
    <property type="entry name" value="RESPONSE_REGULATORY"/>
    <property type="match status" value="1"/>
</dbReference>
<keyword evidence="1 3" id="KW-0597">Phosphoprotein</keyword>
<evidence type="ECO:0000256" key="3">
    <source>
        <dbReference type="PROSITE-ProRule" id="PRU00169"/>
    </source>
</evidence>
<name>A0A7Y0UUI0_9ACTO</name>
<dbReference type="SMART" id="SM00421">
    <property type="entry name" value="HTH_LUXR"/>
    <property type="match status" value="1"/>
</dbReference>
<dbReference type="SUPFAM" id="SSF52172">
    <property type="entry name" value="CheY-like"/>
    <property type="match status" value="1"/>
</dbReference>
<evidence type="ECO:0000256" key="2">
    <source>
        <dbReference type="ARBA" id="ARBA00023125"/>
    </source>
</evidence>
<keyword evidence="2" id="KW-0238">DNA-binding</keyword>
<dbReference type="Gene3D" id="3.40.50.2300">
    <property type="match status" value="1"/>
</dbReference>
<dbReference type="PANTHER" id="PTHR43214:SF43">
    <property type="entry name" value="TWO-COMPONENT RESPONSE REGULATOR"/>
    <property type="match status" value="1"/>
</dbReference>
<evidence type="ECO:0000256" key="1">
    <source>
        <dbReference type="ARBA" id="ARBA00022553"/>
    </source>
</evidence>
<dbReference type="Proteomes" id="UP000575397">
    <property type="component" value="Unassembled WGS sequence"/>
</dbReference>
<gene>
    <name evidence="5" type="ORF">HHJ77_08675</name>
</gene>
<dbReference type="Pfam" id="PF00196">
    <property type="entry name" value="GerE"/>
    <property type="match status" value="1"/>
</dbReference>
<dbReference type="EMBL" id="JABCUS010000019">
    <property type="protein sequence ID" value="NMX03994.1"/>
    <property type="molecule type" value="Genomic_DNA"/>
</dbReference>
<evidence type="ECO:0000313" key="5">
    <source>
        <dbReference type="EMBL" id="NMX03994.1"/>
    </source>
</evidence>
<evidence type="ECO:0000259" key="4">
    <source>
        <dbReference type="PROSITE" id="PS50110"/>
    </source>
</evidence>
<dbReference type="RefSeq" id="WP_169763016.1">
    <property type="nucleotide sequence ID" value="NZ_JABCUS010000019.1"/>
</dbReference>
<dbReference type="GO" id="GO:0000160">
    <property type="term" value="P:phosphorelay signal transduction system"/>
    <property type="evidence" value="ECO:0007669"/>
    <property type="project" value="InterPro"/>
</dbReference>
<dbReference type="InterPro" id="IPR011006">
    <property type="entry name" value="CheY-like_superfamily"/>
</dbReference>
<dbReference type="Pfam" id="PF00072">
    <property type="entry name" value="Response_reg"/>
    <property type="match status" value="1"/>
</dbReference>
<dbReference type="InterPro" id="IPR039420">
    <property type="entry name" value="WalR-like"/>
</dbReference>
<dbReference type="InterPro" id="IPR000792">
    <property type="entry name" value="Tscrpt_reg_LuxR_C"/>
</dbReference>
<feature type="modified residue" description="4-aspartylphosphate" evidence="3">
    <location>
        <position position="56"/>
    </location>
</feature>
<sequence>MSEDIRVLIADDDPIIHDSFARLLDSQDGIKVEATASNGAEALTKMTRGIDVALIDVDMPILDGIEAAKLIRKSYSQTTIIMLTAFEHEDSLAQALAAGVQGFLTKNTTPAEVAEYIKKALSGQTVYDSRPTDILTQSYTEKSLTQTQYQDFIDAVDTLPGRFKSVFTQLLDAKTNKEIAQELHMSPTTVRSYVSEILTHTGCKSRGQLAITAARAGFNIPYDE</sequence>